<protein>
    <recommendedName>
        <fullName evidence="4">S1-like domain-containing protein</fullName>
    </recommendedName>
</protein>
<evidence type="ECO:0000256" key="2">
    <source>
        <dbReference type="SAM" id="MobiDB-lite"/>
    </source>
</evidence>
<dbReference type="GO" id="GO:0005634">
    <property type="term" value="C:nucleus"/>
    <property type="evidence" value="ECO:0007669"/>
    <property type="project" value="TreeGrafter"/>
</dbReference>
<dbReference type="GO" id="GO:0003723">
    <property type="term" value="F:RNA binding"/>
    <property type="evidence" value="ECO:0007669"/>
    <property type="project" value="UniProtKB-KW"/>
</dbReference>
<organism evidence="3">
    <name type="scientific">Rhodosorus marinus</name>
    <dbReference type="NCBI Taxonomy" id="101924"/>
    <lineage>
        <taxon>Eukaryota</taxon>
        <taxon>Rhodophyta</taxon>
        <taxon>Stylonematophyceae</taxon>
        <taxon>Stylonematales</taxon>
        <taxon>Stylonemataceae</taxon>
        <taxon>Rhodosorus</taxon>
    </lineage>
</organism>
<dbReference type="Gene3D" id="2.40.50.140">
    <property type="entry name" value="Nucleic acid-binding proteins"/>
    <property type="match status" value="1"/>
</dbReference>
<name>A0A7S0BPY6_9RHOD</name>
<dbReference type="SUPFAM" id="SSF50249">
    <property type="entry name" value="Nucleic acid-binding proteins"/>
    <property type="match status" value="1"/>
</dbReference>
<keyword evidence="1" id="KW-0694">RNA-binding</keyword>
<dbReference type="GO" id="GO:0003743">
    <property type="term" value="F:translation initiation factor activity"/>
    <property type="evidence" value="ECO:0007669"/>
    <property type="project" value="InterPro"/>
</dbReference>
<proteinExistence type="predicted"/>
<dbReference type="AlphaFoldDB" id="A0A7S0BPY6"/>
<dbReference type="PANTHER" id="PTHR21641:SF0">
    <property type="entry name" value="RNA-BINDING PROTEIN EIF1AD-RELATED"/>
    <property type="match status" value="1"/>
</dbReference>
<dbReference type="SMART" id="SM00652">
    <property type="entry name" value="eIF1a"/>
    <property type="match status" value="1"/>
</dbReference>
<feature type="region of interest" description="Disordered" evidence="2">
    <location>
        <begin position="115"/>
        <end position="165"/>
    </location>
</feature>
<dbReference type="InterPro" id="IPR001253">
    <property type="entry name" value="TIF_eIF-1A"/>
</dbReference>
<gene>
    <name evidence="3" type="ORF">RMAR0315_LOCUS9462</name>
</gene>
<dbReference type="InterPro" id="IPR012340">
    <property type="entry name" value="NA-bd_OB-fold"/>
</dbReference>
<evidence type="ECO:0000256" key="1">
    <source>
        <dbReference type="ARBA" id="ARBA00022884"/>
    </source>
</evidence>
<dbReference type="EMBL" id="HBEK01017346">
    <property type="protein sequence ID" value="CAD8399470.1"/>
    <property type="molecule type" value="Transcribed_RNA"/>
</dbReference>
<dbReference type="PANTHER" id="PTHR21641">
    <property type="entry name" value="TRANSLATION INITIATION FACTOR-RELATED"/>
    <property type="match status" value="1"/>
</dbReference>
<evidence type="ECO:0008006" key="4">
    <source>
        <dbReference type="Google" id="ProtNLM"/>
    </source>
</evidence>
<reference evidence="3" key="1">
    <citation type="submission" date="2021-01" db="EMBL/GenBank/DDBJ databases">
        <authorList>
            <person name="Corre E."/>
            <person name="Pelletier E."/>
            <person name="Niang G."/>
            <person name="Scheremetjew M."/>
            <person name="Finn R."/>
            <person name="Kale V."/>
            <person name="Holt S."/>
            <person name="Cochrane G."/>
            <person name="Meng A."/>
            <person name="Brown T."/>
            <person name="Cohen L."/>
        </authorList>
    </citation>
    <scope>NUCLEOTIDE SEQUENCE</scope>
    <source>
        <strain evidence="3">UTEX LB 2760</strain>
    </source>
</reference>
<evidence type="ECO:0000313" key="3">
    <source>
        <dbReference type="EMBL" id="CAD8399470.1"/>
    </source>
</evidence>
<dbReference type="InterPro" id="IPR039294">
    <property type="entry name" value="EIF1AD"/>
</dbReference>
<sequence length="165" mass="18453">MKPVPVRRKKNRDDALYSKPEPDAFEAVMRVRQALGANLYMLEDTSADAEIYKLPKALRHVLLIRPGSYVIAGGYDSPKSKVKGEISHVLVKQQIDHLVESGKWPDSFAFVEDGSTTKGTSQLAEDEEQKTTSVEGESSDDLPKNTNRRHWEVCESSSEDESNES</sequence>
<accession>A0A7S0BPY6</accession>